<proteinExistence type="predicted"/>
<dbReference type="CDD" id="cd06170">
    <property type="entry name" value="LuxR_C_like"/>
    <property type="match status" value="1"/>
</dbReference>
<keyword evidence="2" id="KW-0805">Transcription regulation</keyword>
<dbReference type="SUPFAM" id="SSF46894">
    <property type="entry name" value="C-terminal effector domain of the bipartite response regulators"/>
    <property type="match status" value="1"/>
</dbReference>
<dbReference type="Pfam" id="PF00072">
    <property type="entry name" value="Response_reg"/>
    <property type="match status" value="1"/>
</dbReference>
<protein>
    <submittedName>
        <fullName evidence="8">DNA-binding response regulator</fullName>
    </submittedName>
</protein>
<dbReference type="InterPro" id="IPR001789">
    <property type="entry name" value="Sig_transdc_resp-reg_receiver"/>
</dbReference>
<evidence type="ECO:0000256" key="1">
    <source>
        <dbReference type="ARBA" id="ARBA00022553"/>
    </source>
</evidence>
<evidence type="ECO:0000313" key="9">
    <source>
        <dbReference type="Proteomes" id="UP000248889"/>
    </source>
</evidence>
<dbReference type="GO" id="GO:0000160">
    <property type="term" value="P:phosphorelay signal transduction system"/>
    <property type="evidence" value="ECO:0007669"/>
    <property type="project" value="InterPro"/>
</dbReference>
<evidence type="ECO:0000256" key="4">
    <source>
        <dbReference type="ARBA" id="ARBA00023163"/>
    </source>
</evidence>
<gene>
    <name evidence="8" type="ORF">DN069_30395</name>
</gene>
<feature type="modified residue" description="4-aspartylphosphate" evidence="5">
    <location>
        <position position="58"/>
    </location>
</feature>
<feature type="domain" description="HTH luxR-type" evidence="6">
    <location>
        <begin position="152"/>
        <end position="217"/>
    </location>
</feature>
<dbReference type="InterPro" id="IPR039420">
    <property type="entry name" value="WalR-like"/>
</dbReference>
<organism evidence="8 9">
    <name type="scientific">Streptacidiphilus pinicola</name>
    <dbReference type="NCBI Taxonomy" id="2219663"/>
    <lineage>
        <taxon>Bacteria</taxon>
        <taxon>Bacillati</taxon>
        <taxon>Actinomycetota</taxon>
        <taxon>Actinomycetes</taxon>
        <taxon>Kitasatosporales</taxon>
        <taxon>Streptomycetaceae</taxon>
        <taxon>Streptacidiphilus</taxon>
    </lineage>
</organism>
<dbReference type="InterPro" id="IPR011006">
    <property type="entry name" value="CheY-like_superfamily"/>
</dbReference>
<comment type="caution">
    <text evidence="8">The sequence shown here is derived from an EMBL/GenBank/DDBJ whole genome shotgun (WGS) entry which is preliminary data.</text>
</comment>
<dbReference type="OrthoDB" id="9808843at2"/>
<evidence type="ECO:0000259" key="6">
    <source>
        <dbReference type="PROSITE" id="PS50043"/>
    </source>
</evidence>
<dbReference type="SMART" id="SM00448">
    <property type="entry name" value="REC"/>
    <property type="match status" value="1"/>
</dbReference>
<dbReference type="PROSITE" id="PS50043">
    <property type="entry name" value="HTH_LUXR_2"/>
    <property type="match status" value="1"/>
</dbReference>
<dbReference type="Proteomes" id="UP000248889">
    <property type="component" value="Unassembled WGS sequence"/>
</dbReference>
<dbReference type="PANTHER" id="PTHR43214">
    <property type="entry name" value="TWO-COMPONENT RESPONSE REGULATOR"/>
    <property type="match status" value="1"/>
</dbReference>
<dbReference type="RefSeq" id="WP_111506436.1">
    <property type="nucleotide sequence ID" value="NZ_QKYN01000132.1"/>
</dbReference>
<keyword evidence="3 8" id="KW-0238">DNA-binding</keyword>
<dbReference type="GO" id="GO:0003677">
    <property type="term" value="F:DNA binding"/>
    <property type="evidence" value="ECO:0007669"/>
    <property type="project" value="UniProtKB-KW"/>
</dbReference>
<dbReference type="PRINTS" id="PR00038">
    <property type="entry name" value="HTHLUXR"/>
</dbReference>
<dbReference type="SUPFAM" id="SSF52172">
    <property type="entry name" value="CheY-like"/>
    <property type="match status" value="1"/>
</dbReference>
<dbReference type="AlphaFoldDB" id="A0A2X0IE82"/>
<dbReference type="Gene3D" id="3.40.50.2300">
    <property type="match status" value="1"/>
</dbReference>
<dbReference type="InterPro" id="IPR000792">
    <property type="entry name" value="Tscrpt_reg_LuxR_C"/>
</dbReference>
<evidence type="ECO:0000256" key="3">
    <source>
        <dbReference type="ARBA" id="ARBA00023125"/>
    </source>
</evidence>
<dbReference type="InterPro" id="IPR058245">
    <property type="entry name" value="NreC/VraR/RcsB-like_REC"/>
</dbReference>
<keyword evidence="1 5" id="KW-0597">Phosphoprotein</keyword>
<keyword evidence="4" id="KW-0804">Transcription</keyword>
<name>A0A2X0IE82_9ACTN</name>
<sequence length="222" mass="24440">MIRVMLVDDHQLVRMGLRVLIDREDDLQVVAEAEHGRQALAQLRAHRPDERPDVMLLDIRMPDMDGLELLRHLAVDPALRGVRVVVVTTFEIDHYVFEALQAGASGFVLKDSAPSELVHAIRVVAAGEALLSPSVTRLLVSTFAQRWAPPAPVEGLDSLTEREREIAAWVATGRSNDEIADALFLSPATVRTHVTRAMTKLNARSRAQLVVLAVRAGLTVTL</sequence>
<dbReference type="GO" id="GO:0006355">
    <property type="term" value="P:regulation of DNA-templated transcription"/>
    <property type="evidence" value="ECO:0007669"/>
    <property type="project" value="InterPro"/>
</dbReference>
<accession>A0A2X0IE82</accession>
<evidence type="ECO:0000256" key="5">
    <source>
        <dbReference type="PROSITE-ProRule" id="PRU00169"/>
    </source>
</evidence>
<dbReference type="EMBL" id="QKYN01000132">
    <property type="protein sequence ID" value="RAG81933.1"/>
    <property type="molecule type" value="Genomic_DNA"/>
</dbReference>
<dbReference type="PROSITE" id="PS50110">
    <property type="entry name" value="RESPONSE_REGULATORY"/>
    <property type="match status" value="1"/>
</dbReference>
<dbReference type="InterPro" id="IPR016032">
    <property type="entry name" value="Sig_transdc_resp-reg_C-effctor"/>
</dbReference>
<keyword evidence="9" id="KW-1185">Reference proteome</keyword>
<dbReference type="PROSITE" id="PS00622">
    <property type="entry name" value="HTH_LUXR_1"/>
    <property type="match status" value="1"/>
</dbReference>
<evidence type="ECO:0000256" key="2">
    <source>
        <dbReference type="ARBA" id="ARBA00023015"/>
    </source>
</evidence>
<evidence type="ECO:0000313" key="8">
    <source>
        <dbReference type="EMBL" id="RAG81933.1"/>
    </source>
</evidence>
<reference evidence="8 9" key="1">
    <citation type="submission" date="2018-06" db="EMBL/GenBank/DDBJ databases">
        <title>Streptacidiphilus pinicola sp. nov., isolated from pine grove soil.</title>
        <authorList>
            <person name="Roh S.G."/>
            <person name="Park S."/>
            <person name="Kim M.-K."/>
            <person name="Yun B.-R."/>
            <person name="Park J."/>
            <person name="Kim M.J."/>
            <person name="Kim Y.S."/>
            <person name="Kim S.B."/>
        </authorList>
    </citation>
    <scope>NUCLEOTIDE SEQUENCE [LARGE SCALE GENOMIC DNA]</scope>
    <source>
        <strain evidence="8 9">MMS16-CNU450</strain>
    </source>
</reference>
<feature type="domain" description="Response regulatory" evidence="7">
    <location>
        <begin position="3"/>
        <end position="125"/>
    </location>
</feature>
<dbReference type="Pfam" id="PF00196">
    <property type="entry name" value="GerE"/>
    <property type="match status" value="1"/>
</dbReference>
<evidence type="ECO:0000259" key="7">
    <source>
        <dbReference type="PROSITE" id="PS50110"/>
    </source>
</evidence>
<dbReference type="CDD" id="cd17535">
    <property type="entry name" value="REC_NarL-like"/>
    <property type="match status" value="1"/>
</dbReference>
<dbReference type="PANTHER" id="PTHR43214:SF24">
    <property type="entry name" value="TRANSCRIPTIONAL REGULATORY PROTEIN NARL-RELATED"/>
    <property type="match status" value="1"/>
</dbReference>
<dbReference type="SMART" id="SM00421">
    <property type="entry name" value="HTH_LUXR"/>
    <property type="match status" value="1"/>
</dbReference>